<dbReference type="OrthoDB" id="9806540at2"/>
<dbReference type="PIRSF" id="PIRSF029033">
    <property type="entry name" value="UCP029033"/>
    <property type="match status" value="1"/>
</dbReference>
<gene>
    <name evidence="1" type="ORF">C0V70_02325</name>
</gene>
<protein>
    <submittedName>
        <fullName evidence="1">Uncharacterized protein</fullName>
    </submittedName>
</protein>
<dbReference type="PANTHER" id="PTHR34387">
    <property type="entry name" value="SLR1258 PROTEIN"/>
    <property type="match status" value="1"/>
</dbReference>
<dbReference type="KEGG" id="bsto:C0V70_02325"/>
<organism evidence="1 2">
    <name type="scientific">Bacteriovorax stolpii</name>
    <name type="common">Bdellovibrio stolpii</name>
    <dbReference type="NCBI Taxonomy" id="960"/>
    <lineage>
        <taxon>Bacteria</taxon>
        <taxon>Pseudomonadati</taxon>
        <taxon>Bdellovibrionota</taxon>
        <taxon>Bacteriovoracia</taxon>
        <taxon>Bacteriovoracales</taxon>
        <taxon>Bacteriovoracaceae</taxon>
        <taxon>Bacteriovorax</taxon>
    </lineage>
</organism>
<keyword evidence="2" id="KW-1185">Reference proteome</keyword>
<dbReference type="Pfam" id="PF04402">
    <property type="entry name" value="SIMPL"/>
    <property type="match status" value="1"/>
</dbReference>
<name>A0A2K9NN79_BACTC</name>
<sequence length="229" mass="24724">MNSVSSLVVAFGVALGGFFIGNGIIQFKKLDRVVEVKGLSERVVDANEARWSLTYNVASDNMSDLNKKISDIQKTTLAFLEAEGFTKDEIIKDAGNITDKEAQEYGERKGARFVARGGFVVTSTKIDKLVAASQKTDELLSKGVALSGSRVSYYFTALNDIKPQMLEEATKNARAAAQSFAANAGAKVGDIKNASQGLFSIGSPINDYDADSSLKKKVRVVSQVIFYLD</sequence>
<dbReference type="InterPro" id="IPR052022">
    <property type="entry name" value="26kDa_periplasmic_antigen"/>
</dbReference>
<dbReference type="RefSeq" id="WP_102242255.1">
    <property type="nucleotide sequence ID" value="NZ_CP025704.1"/>
</dbReference>
<reference evidence="1 2" key="1">
    <citation type="submission" date="2018-01" db="EMBL/GenBank/DDBJ databases">
        <title>Complete genome sequence of Bacteriovorax stolpii DSM12778.</title>
        <authorList>
            <person name="Tang B."/>
            <person name="Chang J."/>
        </authorList>
    </citation>
    <scope>NUCLEOTIDE SEQUENCE [LARGE SCALE GENOMIC DNA]</scope>
    <source>
        <strain evidence="1 2">DSM 12778</strain>
    </source>
</reference>
<dbReference type="InterPro" id="IPR007497">
    <property type="entry name" value="SIMPL/DUF541"/>
</dbReference>
<dbReference type="AlphaFoldDB" id="A0A2K9NN79"/>
<dbReference type="Proteomes" id="UP000235584">
    <property type="component" value="Chromosome"/>
</dbReference>
<dbReference type="InterPro" id="IPR016907">
    <property type="entry name" value="UCP029033"/>
</dbReference>
<evidence type="ECO:0000313" key="2">
    <source>
        <dbReference type="Proteomes" id="UP000235584"/>
    </source>
</evidence>
<dbReference type="PANTHER" id="PTHR34387:SF2">
    <property type="entry name" value="SLR1258 PROTEIN"/>
    <property type="match status" value="1"/>
</dbReference>
<dbReference type="GO" id="GO:0006974">
    <property type="term" value="P:DNA damage response"/>
    <property type="evidence" value="ECO:0007669"/>
    <property type="project" value="TreeGrafter"/>
</dbReference>
<dbReference type="Gene3D" id="3.30.110.170">
    <property type="entry name" value="Protein of unknown function (DUF541), domain 1"/>
    <property type="match status" value="1"/>
</dbReference>
<evidence type="ECO:0000313" key="1">
    <source>
        <dbReference type="EMBL" id="AUN96960.1"/>
    </source>
</evidence>
<accession>A0A2K9NN79</accession>
<dbReference type="EMBL" id="CP025704">
    <property type="protein sequence ID" value="AUN96960.1"/>
    <property type="molecule type" value="Genomic_DNA"/>
</dbReference>
<proteinExistence type="predicted"/>